<proteinExistence type="predicted"/>
<comment type="caution">
    <text evidence="1">The sequence shown here is derived from an EMBL/GenBank/DDBJ whole genome shotgun (WGS) entry which is preliminary data.</text>
</comment>
<dbReference type="EMBL" id="CM044708">
    <property type="protein sequence ID" value="KAI5647689.1"/>
    <property type="molecule type" value="Genomic_DNA"/>
</dbReference>
<sequence length="99" mass="10843">MEVFMSSLGDMLFKVGLFVLVQGLVYLILSQSSNVFSKTTRSFSFKTARSVSIRRMAAMLADIPAGGEMSPSAASTPNKDGRRFFTRNKSSVQDFDSST</sequence>
<gene>
    <name evidence="1" type="ORF">M9H77_33694</name>
</gene>
<dbReference type="Proteomes" id="UP001060085">
    <property type="component" value="Linkage Group LG08"/>
</dbReference>
<evidence type="ECO:0000313" key="2">
    <source>
        <dbReference type="Proteomes" id="UP001060085"/>
    </source>
</evidence>
<accession>A0ACB9ZJ69</accession>
<protein>
    <submittedName>
        <fullName evidence="1">Uncharacterized protein</fullName>
    </submittedName>
</protein>
<evidence type="ECO:0000313" key="1">
    <source>
        <dbReference type="EMBL" id="KAI5647689.1"/>
    </source>
</evidence>
<organism evidence="1 2">
    <name type="scientific">Catharanthus roseus</name>
    <name type="common">Madagascar periwinkle</name>
    <name type="synonym">Vinca rosea</name>
    <dbReference type="NCBI Taxonomy" id="4058"/>
    <lineage>
        <taxon>Eukaryota</taxon>
        <taxon>Viridiplantae</taxon>
        <taxon>Streptophyta</taxon>
        <taxon>Embryophyta</taxon>
        <taxon>Tracheophyta</taxon>
        <taxon>Spermatophyta</taxon>
        <taxon>Magnoliopsida</taxon>
        <taxon>eudicotyledons</taxon>
        <taxon>Gunneridae</taxon>
        <taxon>Pentapetalae</taxon>
        <taxon>asterids</taxon>
        <taxon>lamiids</taxon>
        <taxon>Gentianales</taxon>
        <taxon>Apocynaceae</taxon>
        <taxon>Rauvolfioideae</taxon>
        <taxon>Vinceae</taxon>
        <taxon>Catharanthinae</taxon>
        <taxon>Catharanthus</taxon>
    </lineage>
</organism>
<name>A0ACB9ZJ69_CATRO</name>
<keyword evidence="2" id="KW-1185">Reference proteome</keyword>
<reference evidence="2" key="1">
    <citation type="journal article" date="2023" name="Nat. Plants">
        <title>Single-cell RNA sequencing provides a high-resolution roadmap for understanding the multicellular compartmentation of specialized metabolism.</title>
        <authorList>
            <person name="Sun S."/>
            <person name="Shen X."/>
            <person name="Li Y."/>
            <person name="Li Y."/>
            <person name="Wang S."/>
            <person name="Li R."/>
            <person name="Zhang H."/>
            <person name="Shen G."/>
            <person name="Guo B."/>
            <person name="Wei J."/>
            <person name="Xu J."/>
            <person name="St-Pierre B."/>
            <person name="Chen S."/>
            <person name="Sun C."/>
        </authorList>
    </citation>
    <scope>NUCLEOTIDE SEQUENCE [LARGE SCALE GENOMIC DNA]</scope>
</reference>